<evidence type="ECO:0000313" key="2">
    <source>
        <dbReference type="EMBL" id="CAG8646163.1"/>
    </source>
</evidence>
<organism evidence="2 3">
    <name type="scientific">Paraglomus brasilianum</name>
    <dbReference type="NCBI Taxonomy" id="144538"/>
    <lineage>
        <taxon>Eukaryota</taxon>
        <taxon>Fungi</taxon>
        <taxon>Fungi incertae sedis</taxon>
        <taxon>Mucoromycota</taxon>
        <taxon>Glomeromycotina</taxon>
        <taxon>Glomeromycetes</taxon>
        <taxon>Paraglomerales</taxon>
        <taxon>Paraglomeraceae</taxon>
        <taxon>Paraglomus</taxon>
    </lineage>
</organism>
<evidence type="ECO:0000256" key="1">
    <source>
        <dbReference type="SAM" id="MobiDB-lite"/>
    </source>
</evidence>
<accession>A0A9N9DSS2</accession>
<feature type="region of interest" description="Disordered" evidence="1">
    <location>
        <begin position="1"/>
        <end position="20"/>
    </location>
</feature>
<dbReference type="AlphaFoldDB" id="A0A9N9DSS2"/>
<keyword evidence="3" id="KW-1185">Reference proteome</keyword>
<protein>
    <submittedName>
        <fullName evidence="2">7537_t:CDS:1</fullName>
    </submittedName>
</protein>
<gene>
    <name evidence="2" type="ORF">PBRASI_LOCUS10038</name>
</gene>
<sequence length="815" mass="94732">MNVYGHELSITSKDTPSTSRPLKQAYTMSIQDIIQRCLDNPKIYSRMYFGSGIEVEKKTGFWHGELWKKSPLFGKEALYIDKVTYKVGECIFCRTDKHGQFIARIHAIIKVEEDYCFKVDKLLCYDQLPSRLQNAKRRYNASISRWFLEGYPLVIRKQEVISHVSIWFQDSVEPNEYQYKIEEILYCIHNSWKMRPISKRCLLPVEYIPPFKPLPAFPVLKIFIDLYADEFGAYRNLFYKLNGVYVQFGNMPFSMRKQIKNHFLIGFVPFGGCLSDFLKPFCNEIRALQQGVFMSTRHGQFWVVAGIGCVTADLPQGNDFARVKRHGAKHGCRTCAADQIHLTDSKYDYIANARFHQETERYHMQLKALHTSTAKELLATKHGISLKQGPLDTLVWDYHVQTPQDAYHSMAGKTLRLLNITMNLLNTRGEAAWLYHWKHIEKPVGWSTLPNPLSHLHSFNFSDVLRAVMIAPFILRRFLMPTKIKTHILHRLKEQLGLKWDSQVSNQLINCWVIVSKSLKMVFSRSFTESDYETLATTLNEEHDILVKVFPDMFKNLPNVHVNLHLPQHARNFATLLNTSVGTKEMVHRIFKNMVPHTNKKNLEWDLTRRYNTHQALQFIMDGGEDIRFLGQHSQLVDMISDDCISQLLSGWFAIDMDDETAGKEDGPQIGRTVSRLPYFDKIILHRRWDRYQITEAGFSDRLSPCNLLYRDLVQSYSDDLNMDAALINTKIEYYTNITYRITEDDGSGNNTNYYAFLVFDWFEAVNEDDSILQCPYYDLQNNAHAMAVMILPIIAIFRTFSPTMQSSYETLLSP</sequence>
<reference evidence="2" key="1">
    <citation type="submission" date="2021-06" db="EMBL/GenBank/DDBJ databases">
        <authorList>
            <person name="Kallberg Y."/>
            <person name="Tangrot J."/>
            <person name="Rosling A."/>
        </authorList>
    </citation>
    <scope>NUCLEOTIDE SEQUENCE</scope>
    <source>
        <strain evidence="2">BR232B</strain>
    </source>
</reference>
<name>A0A9N9DSS2_9GLOM</name>
<evidence type="ECO:0000313" key="3">
    <source>
        <dbReference type="Proteomes" id="UP000789739"/>
    </source>
</evidence>
<comment type="caution">
    <text evidence="2">The sequence shown here is derived from an EMBL/GenBank/DDBJ whole genome shotgun (WGS) entry which is preliminary data.</text>
</comment>
<dbReference type="OrthoDB" id="2340547at2759"/>
<feature type="compositionally biased region" description="Polar residues" evidence="1">
    <location>
        <begin position="9"/>
        <end position="20"/>
    </location>
</feature>
<dbReference type="Proteomes" id="UP000789739">
    <property type="component" value="Unassembled WGS sequence"/>
</dbReference>
<proteinExistence type="predicted"/>
<dbReference type="EMBL" id="CAJVPI010002587">
    <property type="protein sequence ID" value="CAG8646163.1"/>
    <property type="molecule type" value="Genomic_DNA"/>
</dbReference>